<name>A0A8H7E262_9EURO</name>
<gene>
    <name evidence="2" type="ORF">GJ744_010105</name>
</gene>
<dbReference type="EMBL" id="JAACFV010000063">
    <property type="protein sequence ID" value="KAF7507804.1"/>
    <property type="molecule type" value="Genomic_DNA"/>
</dbReference>
<evidence type="ECO:0000313" key="2">
    <source>
        <dbReference type="EMBL" id="KAF7507804.1"/>
    </source>
</evidence>
<feature type="coiled-coil region" evidence="1">
    <location>
        <begin position="17"/>
        <end position="70"/>
    </location>
</feature>
<evidence type="ECO:0000256" key="1">
    <source>
        <dbReference type="SAM" id="Coils"/>
    </source>
</evidence>
<proteinExistence type="predicted"/>
<dbReference type="Proteomes" id="UP000606974">
    <property type="component" value="Unassembled WGS sequence"/>
</dbReference>
<keyword evidence="3" id="KW-1185">Reference proteome</keyword>
<comment type="caution">
    <text evidence="2">The sequence shown here is derived from an EMBL/GenBank/DDBJ whole genome shotgun (WGS) entry which is preliminary data.</text>
</comment>
<sequence length="87" mass="10551">MRVEWEQALRERDQEWQRDLNGSMQEIEANIKRDEEDKNRLRADNAALHQEQEELLRARAKQIADELEHERARCIAFDQDPRPFHAR</sequence>
<reference evidence="2" key="1">
    <citation type="submission" date="2020-02" db="EMBL/GenBank/DDBJ databases">
        <authorList>
            <person name="Palmer J.M."/>
        </authorList>
    </citation>
    <scope>NUCLEOTIDE SEQUENCE</scope>
    <source>
        <strain evidence="2">EPUS1.4</strain>
        <tissue evidence="2">Thallus</tissue>
    </source>
</reference>
<evidence type="ECO:0000313" key="3">
    <source>
        <dbReference type="Proteomes" id="UP000606974"/>
    </source>
</evidence>
<keyword evidence="1" id="KW-0175">Coiled coil</keyword>
<organism evidence="2 3">
    <name type="scientific">Endocarpon pusillum</name>
    <dbReference type="NCBI Taxonomy" id="364733"/>
    <lineage>
        <taxon>Eukaryota</taxon>
        <taxon>Fungi</taxon>
        <taxon>Dikarya</taxon>
        <taxon>Ascomycota</taxon>
        <taxon>Pezizomycotina</taxon>
        <taxon>Eurotiomycetes</taxon>
        <taxon>Chaetothyriomycetidae</taxon>
        <taxon>Verrucariales</taxon>
        <taxon>Verrucariaceae</taxon>
        <taxon>Endocarpon</taxon>
    </lineage>
</organism>
<accession>A0A8H7E262</accession>
<protein>
    <submittedName>
        <fullName evidence="2">Uncharacterized protein</fullName>
    </submittedName>
</protein>
<dbReference type="AlphaFoldDB" id="A0A8H7E262"/>